<dbReference type="RefSeq" id="WP_185142157.1">
    <property type="nucleotide sequence ID" value="NZ_JACJVP010000011.1"/>
</dbReference>
<dbReference type="PROSITE" id="PS50932">
    <property type="entry name" value="HTH_LACI_2"/>
    <property type="match status" value="1"/>
</dbReference>
<evidence type="ECO:0000313" key="5">
    <source>
        <dbReference type="EMBL" id="MBB6670666.1"/>
    </source>
</evidence>
<dbReference type="CDD" id="cd06267">
    <property type="entry name" value="PBP1_LacI_sugar_binding-like"/>
    <property type="match status" value="1"/>
</dbReference>
<keyword evidence="6" id="KW-1185">Reference proteome</keyword>
<evidence type="ECO:0000313" key="6">
    <source>
        <dbReference type="Proteomes" id="UP000547209"/>
    </source>
</evidence>
<dbReference type="InterPro" id="IPR046335">
    <property type="entry name" value="LacI/GalR-like_sensor"/>
</dbReference>
<dbReference type="PROSITE" id="PS00356">
    <property type="entry name" value="HTH_LACI_1"/>
    <property type="match status" value="1"/>
</dbReference>
<dbReference type="CDD" id="cd01392">
    <property type="entry name" value="HTH_LacI"/>
    <property type="match status" value="1"/>
</dbReference>
<dbReference type="GO" id="GO:0000976">
    <property type="term" value="F:transcription cis-regulatory region binding"/>
    <property type="evidence" value="ECO:0007669"/>
    <property type="project" value="TreeGrafter"/>
</dbReference>
<dbReference type="Gene3D" id="1.10.260.40">
    <property type="entry name" value="lambda repressor-like DNA-binding domains"/>
    <property type="match status" value="1"/>
</dbReference>
<dbReference type="SUPFAM" id="SSF53822">
    <property type="entry name" value="Periplasmic binding protein-like I"/>
    <property type="match status" value="1"/>
</dbReference>
<gene>
    <name evidence="5" type="ORF">H7C19_08185</name>
</gene>
<proteinExistence type="predicted"/>
<keyword evidence="1" id="KW-0805">Transcription regulation</keyword>
<dbReference type="PRINTS" id="PR00036">
    <property type="entry name" value="HTHLACI"/>
</dbReference>
<dbReference type="PANTHER" id="PTHR30146">
    <property type="entry name" value="LACI-RELATED TRANSCRIPTIONAL REPRESSOR"/>
    <property type="match status" value="1"/>
</dbReference>
<dbReference type="Gene3D" id="3.40.50.2300">
    <property type="match status" value="2"/>
</dbReference>
<comment type="caution">
    <text evidence="5">The sequence shown here is derived from an EMBL/GenBank/DDBJ whole genome shotgun (WGS) entry which is preliminary data.</text>
</comment>
<name>A0A7X0RQK2_9BACL</name>
<dbReference type="InterPro" id="IPR010982">
    <property type="entry name" value="Lambda_DNA-bd_dom_sf"/>
</dbReference>
<protein>
    <submittedName>
        <fullName evidence="5">LacI family DNA-binding transcriptional regulator</fullName>
    </submittedName>
</protein>
<dbReference type="AlphaFoldDB" id="A0A7X0RQK2"/>
<sequence>MNIYDIAKEAGVSIATVSRVLNNPAAVSAKTREKVTAIMNQANFTPKLGTNQGKSKDLAFFTSSSSIQVENSIIAGIAEVAFFEKLSIKLCSIDDLPRKSADLASYFADKGIGGAIFTTVPYTEEHYRDITKAVPCVLLFNQINEHSVNYIRADHYKAGYMAIDHLLQMNHTRIAIVDEFRSPDHRDRLRGAMEAIATNKLEGFDENHLINVTHLNEIDMCLQIDYYLERYPETTALFVANDNFVPTLYRHFRTKGIRVPDDFSIIGADDVPGSADLYPPLTTVRQPVKQMSIKAAQYLSDMIHGLKAAEQPMQEIFDVQLIVRASTRKLPD</sequence>
<dbReference type="InterPro" id="IPR028082">
    <property type="entry name" value="Peripla_BP_I"/>
</dbReference>
<reference evidence="5 6" key="1">
    <citation type="submission" date="2020-08" db="EMBL/GenBank/DDBJ databases">
        <title>Cohnella phylogeny.</title>
        <authorList>
            <person name="Dunlap C."/>
        </authorList>
    </citation>
    <scope>NUCLEOTIDE SEQUENCE [LARGE SCALE GENOMIC DNA]</scope>
    <source>
        <strain evidence="5 6">DSM 28246</strain>
    </source>
</reference>
<evidence type="ECO:0000256" key="3">
    <source>
        <dbReference type="ARBA" id="ARBA00023163"/>
    </source>
</evidence>
<dbReference type="SMART" id="SM00354">
    <property type="entry name" value="HTH_LACI"/>
    <property type="match status" value="1"/>
</dbReference>
<accession>A0A7X0RQK2</accession>
<dbReference type="Proteomes" id="UP000547209">
    <property type="component" value="Unassembled WGS sequence"/>
</dbReference>
<dbReference type="GO" id="GO:0003700">
    <property type="term" value="F:DNA-binding transcription factor activity"/>
    <property type="evidence" value="ECO:0007669"/>
    <property type="project" value="TreeGrafter"/>
</dbReference>
<dbReference type="Pfam" id="PF00356">
    <property type="entry name" value="LacI"/>
    <property type="match status" value="1"/>
</dbReference>
<evidence type="ECO:0000256" key="1">
    <source>
        <dbReference type="ARBA" id="ARBA00023015"/>
    </source>
</evidence>
<evidence type="ECO:0000256" key="2">
    <source>
        <dbReference type="ARBA" id="ARBA00023125"/>
    </source>
</evidence>
<dbReference type="SUPFAM" id="SSF47413">
    <property type="entry name" value="lambda repressor-like DNA-binding domains"/>
    <property type="match status" value="1"/>
</dbReference>
<keyword evidence="3" id="KW-0804">Transcription</keyword>
<dbReference type="PANTHER" id="PTHR30146:SF109">
    <property type="entry name" value="HTH-TYPE TRANSCRIPTIONAL REGULATOR GALS"/>
    <property type="match status" value="1"/>
</dbReference>
<feature type="domain" description="HTH lacI-type" evidence="4">
    <location>
        <begin position="1"/>
        <end position="46"/>
    </location>
</feature>
<dbReference type="EMBL" id="JACJVP010000011">
    <property type="protein sequence ID" value="MBB6670666.1"/>
    <property type="molecule type" value="Genomic_DNA"/>
</dbReference>
<keyword evidence="2 5" id="KW-0238">DNA-binding</keyword>
<organism evidence="5 6">
    <name type="scientific">Cohnella nanjingensis</name>
    <dbReference type="NCBI Taxonomy" id="1387779"/>
    <lineage>
        <taxon>Bacteria</taxon>
        <taxon>Bacillati</taxon>
        <taxon>Bacillota</taxon>
        <taxon>Bacilli</taxon>
        <taxon>Bacillales</taxon>
        <taxon>Paenibacillaceae</taxon>
        <taxon>Cohnella</taxon>
    </lineage>
</organism>
<evidence type="ECO:0000259" key="4">
    <source>
        <dbReference type="PROSITE" id="PS50932"/>
    </source>
</evidence>
<dbReference type="Pfam" id="PF13377">
    <property type="entry name" value="Peripla_BP_3"/>
    <property type="match status" value="1"/>
</dbReference>
<dbReference type="InterPro" id="IPR000843">
    <property type="entry name" value="HTH_LacI"/>
</dbReference>